<keyword evidence="3" id="KW-0378">Hydrolase</keyword>
<feature type="region of interest" description="Disordered" evidence="8">
    <location>
        <begin position="1"/>
        <end position="25"/>
    </location>
</feature>
<dbReference type="InterPro" id="IPR032466">
    <property type="entry name" value="Metal_Hydrolase"/>
</dbReference>
<evidence type="ECO:0000256" key="7">
    <source>
        <dbReference type="PIRSR" id="PIRSR038994-3"/>
    </source>
</evidence>
<comment type="cofactor">
    <cofactor evidence="7">
        <name>a divalent metal cation</name>
        <dbReference type="ChEBI" id="CHEBI:60240"/>
    </cofactor>
    <text evidence="7">Binds 1 divalent metal cation per subunit.</text>
</comment>
<dbReference type="GO" id="GO:0046872">
    <property type="term" value="F:metal ion binding"/>
    <property type="evidence" value="ECO:0007669"/>
    <property type="project" value="UniProtKB-KW"/>
</dbReference>
<reference evidence="11" key="1">
    <citation type="submission" date="2017-01" db="EMBL/GenBank/DDBJ databases">
        <authorList>
            <person name="Varghese N."/>
            <person name="Submissions S."/>
        </authorList>
    </citation>
    <scope>NUCLEOTIDE SEQUENCE [LARGE SCALE GENOMIC DNA]</scope>
    <source>
        <strain evidence="11">3bp</strain>
    </source>
</reference>
<dbReference type="InterPro" id="IPR006680">
    <property type="entry name" value="Amidohydro-rel"/>
</dbReference>
<dbReference type="PANTHER" id="PTHR11113:SF14">
    <property type="entry name" value="N-ACETYLGLUCOSAMINE-6-PHOSPHATE DEACETYLASE"/>
    <property type="match status" value="1"/>
</dbReference>
<dbReference type="PANTHER" id="PTHR11113">
    <property type="entry name" value="N-ACETYLGLUCOSAMINE-6-PHOSPHATE DEACETYLASE"/>
    <property type="match status" value="1"/>
</dbReference>
<dbReference type="InterPro" id="IPR011059">
    <property type="entry name" value="Metal-dep_hydrolase_composite"/>
</dbReference>
<dbReference type="GO" id="GO:0008448">
    <property type="term" value="F:N-acetylglucosamine-6-phosphate deacetylase activity"/>
    <property type="evidence" value="ECO:0007669"/>
    <property type="project" value="InterPro"/>
</dbReference>
<dbReference type="Gene3D" id="3.20.20.140">
    <property type="entry name" value="Metal-dependent hydrolases"/>
    <property type="match status" value="1"/>
</dbReference>
<evidence type="ECO:0000256" key="1">
    <source>
        <dbReference type="ARBA" id="ARBA00010716"/>
    </source>
</evidence>
<evidence type="ECO:0000256" key="6">
    <source>
        <dbReference type="PIRSR" id="PIRSR038994-2"/>
    </source>
</evidence>
<comment type="similarity">
    <text evidence="1">Belongs to the metallo-dependent hydrolases superfamily. NagA family.</text>
</comment>
<evidence type="ECO:0000259" key="9">
    <source>
        <dbReference type="Pfam" id="PF01979"/>
    </source>
</evidence>
<keyword evidence="2 7" id="KW-0479">Metal-binding</keyword>
<dbReference type="InterPro" id="IPR003764">
    <property type="entry name" value="GlcNAc_6-P_deAcase"/>
</dbReference>
<dbReference type="Proteomes" id="UP000186235">
    <property type="component" value="Unassembled WGS sequence"/>
</dbReference>
<feature type="binding site" evidence="7">
    <location>
        <position position="152"/>
    </location>
    <ligand>
        <name>Zn(2+)</name>
        <dbReference type="ChEBI" id="CHEBI:29105"/>
    </ligand>
</feature>
<feature type="binding site" evidence="6">
    <location>
        <position position="163"/>
    </location>
    <ligand>
        <name>substrate</name>
    </ligand>
</feature>
<feature type="binding site" evidence="6">
    <location>
        <begin position="257"/>
        <end position="258"/>
    </location>
    <ligand>
        <name>substrate</name>
    </ligand>
</feature>
<feature type="domain" description="Amidohydrolase-related" evidence="9">
    <location>
        <begin position="76"/>
        <end position="418"/>
    </location>
</feature>
<evidence type="ECO:0000256" key="3">
    <source>
        <dbReference type="ARBA" id="ARBA00022801"/>
    </source>
</evidence>
<feature type="active site" description="Proton donor/acceptor" evidence="5">
    <location>
        <position position="326"/>
    </location>
</feature>
<evidence type="ECO:0000256" key="4">
    <source>
        <dbReference type="ARBA" id="ARBA00023277"/>
    </source>
</evidence>
<dbReference type="Pfam" id="PF01979">
    <property type="entry name" value="Amidohydro_1"/>
    <property type="match status" value="1"/>
</dbReference>
<evidence type="ECO:0000256" key="2">
    <source>
        <dbReference type="ARBA" id="ARBA00022723"/>
    </source>
</evidence>
<dbReference type="GO" id="GO:0006046">
    <property type="term" value="P:N-acetylglucosamine catabolic process"/>
    <property type="evidence" value="ECO:0007669"/>
    <property type="project" value="TreeGrafter"/>
</dbReference>
<organism evidence="10 11">
    <name type="scientific">Cellulosimicrobium aquatile</name>
    <dbReference type="NCBI Taxonomy" id="1612203"/>
    <lineage>
        <taxon>Bacteria</taxon>
        <taxon>Bacillati</taxon>
        <taxon>Actinomycetota</taxon>
        <taxon>Actinomycetes</taxon>
        <taxon>Micrococcales</taxon>
        <taxon>Promicromonosporaceae</taxon>
        <taxon>Cellulosimicrobium</taxon>
    </lineage>
</organism>
<name>A0A1N6UNR3_9MICO</name>
<feature type="binding site" evidence="7">
    <location>
        <position position="254"/>
    </location>
    <ligand>
        <name>Zn(2+)</name>
        <dbReference type="ChEBI" id="CHEBI:29105"/>
    </ligand>
</feature>
<evidence type="ECO:0000256" key="8">
    <source>
        <dbReference type="SAM" id="MobiDB-lite"/>
    </source>
</evidence>
<keyword evidence="11" id="KW-1185">Reference proteome</keyword>
<feature type="binding site" evidence="6">
    <location>
        <begin position="360"/>
        <end position="362"/>
    </location>
    <ligand>
        <name>substrate</name>
    </ligand>
</feature>
<dbReference type="AlphaFoldDB" id="A0A1N6UNR3"/>
<accession>A0A1N6UNR3</accession>
<gene>
    <name evidence="10" type="ORF">SAMN05518682_3266</name>
</gene>
<protein>
    <submittedName>
        <fullName evidence="10">N-acetylglucosamine 6-phosphate deacetylase</fullName>
    </submittedName>
</protein>
<feature type="binding site" evidence="6">
    <location>
        <position position="265"/>
    </location>
    <ligand>
        <name>substrate</name>
    </ligand>
</feature>
<feature type="binding site" evidence="7">
    <location>
        <position position="221"/>
    </location>
    <ligand>
        <name>Zn(2+)</name>
        <dbReference type="ChEBI" id="CHEBI:29105"/>
    </ligand>
</feature>
<evidence type="ECO:0000313" key="11">
    <source>
        <dbReference type="Proteomes" id="UP000186235"/>
    </source>
</evidence>
<dbReference type="EMBL" id="FTMI01000006">
    <property type="protein sequence ID" value="SIQ67152.1"/>
    <property type="molecule type" value="Genomic_DNA"/>
</dbReference>
<feature type="binding site" evidence="6">
    <location>
        <position position="292"/>
    </location>
    <ligand>
        <name>substrate</name>
    </ligand>
</feature>
<sequence>MYEVRQNGPMTDAVRSPRPDQQPGTTRVLAGRVVTPDGVLDDGVVAVRDGRVAWVGPRAEAAAAGFPDVPAGDGATLLPGLVDVHDHGGGGSSFPDATSAAEALGGAREHLRHGTTSLVASLVTAPRDVLLARAATLADLAEAGEIVGIHLEGPFLSEVRCGAQNPHDMLDGDPGLVREIAAAARGHLRTMTVAPEVPGVVGPAGVIETLVEVGAVPSIGHTDATTEQTEAAIAAGVAAFAAAGRPGARLTATHLFNGMRPLHHREPGPVAACLAAAARGEMVVELVADGTHLAHGTIRSVVELVGPHVGADGAVAGPDAVALVTDAMAAAGMADGAYELGPMRVTVADGVARLTEGGSIAGGTYHLLDVVRETVEAGVPLVDAVRAASWTPAGVLGLDDRGGLVAGLRADVVVTDGDLRVREVLRGGESVDLSA</sequence>
<evidence type="ECO:0000256" key="5">
    <source>
        <dbReference type="PIRSR" id="PIRSR038994-1"/>
    </source>
</evidence>
<keyword evidence="4" id="KW-0119">Carbohydrate metabolism</keyword>
<dbReference type="PIRSF" id="PIRSF038994">
    <property type="entry name" value="NagA"/>
    <property type="match status" value="1"/>
</dbReference>
<dbReference type="Gene3D" id="2.30.40.10">
    <property type="entry name" value="Urease, subunit C, domain 1"/>
    <property type="match status" value="1"/>
</dbReference>
<dbReference type="SUPFAM" id="SSF51556">
    <property type="entry name" value="Metallo-dependent hydrolases"/>
    <property type="match status" value="1"/>
</dbReference>
<evidence type="ECO:0000313" key="10">
    <source>
        <dbReference type="EMBL" id="SIQ67152.1"/>
    </source>
</evidence>
<dbReference type="SUPFAM" id="SSF51338">
    <property type="entry name" value="Composite domain of metallo-dependent hydrolases"/>
    <property type="match status" value="1"/>
</dbReference>
<proteinExistence type="inferred from homology"/>